<keyword evidence="1" id="KW-0472">Membrane</keyword>
<sequence length="368" mass="39794">MAQPSWSTLEVDQAQFAPQVAYSTEKQLPYDKTGLEFHDKSRPIHTEARRFHGLQKKIVVIICSITLGLLVFVGVGVGVGLEISKPTADETHRSDPFSSTVASVPATSLTRITTTSLPTGFSSLASTPTGISLPTGTFKLAMSDPSYALNACVNNESQVDAWSCSVQDQSSYQMKVTGQIEGSYNLSLGTENATSKVLTYGLQEPVVNITGVTLGIDLNYPSRGPTYLFQALFNNIVIVPESMFSPANTKARALSSYGPLFIRKINIAQPGDSPWFCFWNATLLEVFIYANETSSSSSSIQTLPSYPKVVQVENSFEISTTNPYCTQYQISNDGSAVRLQSTSGSSPIYEINITSTSTTGCGCQWLVT</sequence>
<name>A0A4Z1H3J4_9HELO</name>
<reference evidence="3 4" key="1">
    <citation type="submission" date="2017-12" db="EMBL/GenBank/DDBJ databases">
        <title>Comparative genomics of Botrytis spp.</title>
        <authorList>
            <person name="Valero-Jimenez C.A."/>
            <person name="Tapia P."/>
            <person name="Veloso J."/>
            <person name="Silva-Moreno E."/>
            <person name="Staats M."/>
            <person name="Valdes J.H."/>
            <person name="Van Kan J.A.L."/>
        </authorList>
    </citation>
    <scope>NUCLEOTIDE SEQUENCE [LARGE SCALE GENOMIC DNA]</scope>
    <source>
        <strain evidence="3 4">MUCL11595</strain>
    </source>
</reference>
<evidence type="ECO:0000259" key="2">
    <source>
        <dbReference type="Pfam" id="PF25130"/>
    </source>
</evidence>
<dbReference type="Proteomes" id="UP000297527">
    <property type="component" value="Unassembled WGS sequence"/>
</dbReference>
<keyword evidence="1" id="KW-0812">Transmembrane</keyword>
<dbReference type="OrthoDB" id="5384459at2759"/>
<organism evidence="3 4">
    <name type="scientific">Botryotinia convoluta</name>
    <dbReference type="NCBI Taxonomy" id="54673"/>
    <lineage>
        <taxon>Eukaryota</taxon>
        <taxon>Fungi</taxon>
        <taxon>Dikarya</taxon>
        <taxon>Ascomycota</taxon>
        <taxon>Pezizomycotina</taxon>
        <taxon>Leotiomycetes</taxon>
        <taxon>Helotiales</taxon>
        <taxon>Sclerotiniaceae</taxon>
        <taxon>Botryotinia</taxon>
    </lineage>
</organism>
<evidence type="ECO:0000313" key="3">
    <source>
        <dbReference type="EMBL" id="TGO43804.1"/>
    </source>
</evidence>
<dbReference type="PANTHER" id="PTHR42078">
    <property type="entry name" value="GLUCAN 1, 4-ALPHA-GLUCOSIDASE"/>
    <property type="match status" value="1"/>
</dbReference>
<feature type="transmembrane region" description="Helical" evidence="1">
    <location>
        <begin position="58"/>
        <end position="81"/>
    </location>
</feature>
<gene>
    <name evidence="3" type="ORF">BCON_0849g00010</name>
</gene>
<dbReference type="InterPro" id="IPR056722">
    <property type="entry name" value="DUF7820"/>
</dbReference>
<keyword evidence="4" id="KW-1185">Reference proteome</keyword>
<evidence type="ECO:0000256" key="1">
    <source>
        <dbReference type="SAM" id="Phobius"/>
    </source>
</evidence>
<proteinExistence type="predicted"/>
<dbReference type="EMBL" id="PQXN01000847">
    <property type="protein sequence ID" value="TGO43804.1"/>
    <property type="molecule type" value="Genomic_DNA"/>
</dbReference>
<dbReference type="Pfam" id="PF25130">
    <property type="entry name" value="DUF7820"/>
    <property type="match status" value="1"/>
</dbReference>
<protein>
    <recommendedName>
        <fullName evidence="2">DUF7820 domain-containing protein</fullName>
    </recommendedName>
</protein>
<comment type="caution">
    <text evidence="3">The sequence shown here is derived from an EMBL/GenBank/DDBJ whole genome shotgun (WGS) entry which is preliminary data.</text>
</comment>
<dbReference type="PANTHER" id="PTHR42078:SF1">
    <property type="entry name" value="GLUCAN 1, 4-ALPHA-GLUCOSIDASE"/>
    <property type="match status" value="1"/>
</dbReference>
<dbReference type="AlphaFoldDB" id="A0A4Z1H3J4"/>
<feature type="domain" description="DUF7820" evidence="2">
    <location>
        <begin position="121"/>
        <end position="300"/>
    </location>
</feature>
<keyword evidence="1" id="KW-1133">Transmembrane helix</keyword>
<accession>A0A4Z1H3J4</accession>
<evidence type="ECO:0000313" key="4">
    <source>
        <dbReference type="Proteomes" id="UP000297527"/>
    </source>
</evidence>